<dbReference type="InterPro" id="IPR000629">
    <property type="entry name" value="RNA-helicase_DEAD-box_CS"/>
</dbReference>
<evidence type="ECO:0000313" key="12">
    <source>
        <dbReference type="Proteomes" id="UP000030341"/>
    </source>
</evidence>
<dbReference type="InterPro" id="IPR001650">
    <property type="entry name" value="Helicase_C-like"/>
</dbReference>
<dbReference type="RefSeq" id="WP_040135925.1">
    <property type="nucleotide sequence ID" value="NZ_CP009889.1"/>
</dbReference>
<dbReference type="PROSITE" id="PS51194">
    <property type="entry name" value="HELICASE_CTER"/>
    <property type="match status" value="1"/>
</dbReference>
<proteinExistence type="inferred from homology"/>
<comment type="similarity">
    <text evidence="5 7">Belongs to the DEAD box helicase family.</text>
</comment>
<dbReference type="OrthoDB" id="9805696at2"/>
<dbReference type="InterPro" id="IPR011545">
    <property type="entry name" value="DEAD/DEAH_box_helicase_dom"/>
</dbReference>
<organism evidence="11 12">
    <name type="scientific">Pseudoalteromonas piratica</name>
    <dbReference type="NCBI Taxonomy" id="1348114"/>
    <lineage>
        <taxon>Bacteria</taxon>
        <taxon>Pseudomonadati</taxon>
        <taxon>Pseudomonadota</taxon>
        <taxon>Gammaproteobacteria</taxon>
        <taxon>Alteromonadales</taxon>
        <taxon>Pseudoalteromonadaceae</taxon>
        <taxon>Pseudoalteromonas</taxon>
    </lineage>
</organism>
<keyword evidence="12" id="KW-1185">Reference proteome</keyword>
<dbReference type="PROSITE" id="PS51195">
    <property type="entry name" value="Q_MOTIF"/>
    <property type="match status" value="1"/>
</dbReference>
<dbReference type="Pfam" id="PF00271">
    <property type="entry name" value="Helicase_C"/>
    <property type="match status" value="1"/>
</dbReference>
<dbReference type="PANTHER" id="PTHR47959">
    <property type="entry name" value="ATP-DEPENDENT RNA HELICASE RHLE-RELATED"/>
    <property type="match status" value="1"/>
</dbReference>
<evidence type="ECO:0000259" key="9">
    <source>
        <dbReference type="PROSITE" id="PS51194"/>
    </source>
</evidence>
<dbReference type="GO" id="GO:0005524">
    <property type="term" value="F:ATP binding"/>
    <property type="evidence" value="ECO:0007669"/>
    <property type="project" value="UniProtKB-KW"/>
</dbReference>
<dbReference type="Proteomes" id="UP000030341">
    <property type="component" value="Chromosome 2"/>
</dbReference>
<dbReference type="GO" id="GO:0003676">
    <property type="term" value="F:nucleic acid binding"/>
    <property type="evidence" value="ECO:0007669"/>
    <property type="project" value="InterPro"/>
</dbReference>
<evidence type="ECO:0000256" key="4">
    <source>
        <dbReference type="ARBA" id="ARBA00022840"/>
    </source>
</evidence>
<accession>A0A0A7EKT4</accession>
<dbReference type="SUPFAM" id="SSF52540">
    <property type="entry name" value="P-loop containing nucleoside triphosphate hydrolases"/>
    <property type="match status" value="2"/>
</dbReference>
<sequence>MNFKSFSFADSILSALDKMGYETLTPVQKMAIPHVRRGHDVLASAQTGTGKTAAFALPIIQKLLDNNADGKTIRAVILAPTRELVDQIDHNIKQYCAFNNVKSVAIFGGVEHDKQINRIQKGCDILVATPGRLIEHLRKGNLALNNACHVVLDEADRMLDMGFRSDIETILEQCAKQKQTLLFSATYPSAVKQFATKTLVHPKIVQVSRDNETASTITHVAYPVSNERKLELLSELICRKGWKQVLVFVNMKEDVQLIVDELTQYGVTVGVIHGDKSQGNRRRALREFKEGKTTILVGTEVAARGLDIAGLPRVINFDLPYLAEDYVHRIGRTGRAGQKGFAISLVSREEEHILAQIEDLIRDKVKRIYYPGFEVSNRDSLIKKIGKKTSLQKRIRSNRATQYGAEAKMQNRQKIRKAFKK</sequence>
<dbReference type="PROSITE" id="PS00039">
    <property type="entry name" value="DEAD_ATP_HELICASE"/>
    <property type="match status" value="1"/>
</dbReference>
<evidence type="ECO:0000256" key="1">
    <source>
        <dbReference type="ARBA" id="ARBA00022741"/>
    </source>
</evidence>
<feature type="short sequence motif" description="Q motif" evidence="6">
    <location>
        <begin position="1"/>
        <end position="29"/>
    </location>
</feature>
<dbReference type="InterPro" id="IPR027417">
    <property type="entry name" value="P-loop_NTPase"/>
</dbReference>
<dbReference type="CDD" id="cd18787">
    <property type="entry name" value="SF2_C_DEAD"/>
    <property type="match status" value="1"/>
</dbReference>
<reference evidence="11 12" key="1">
    <citation type="submission" date="2014-11" db="EMBL/GenBank/DDBJ databases">
        <title>Complete Genome Sequence of Pseudoalteromonas sp. Strain OCN003 Isolated from Kaneohe Bay, Oahu, Hawaii.</title>
        <authorList>
            <person name="Beurmann S."/>
            <person name="Videau P."/>
            <person name="Ushijima B."/>
            <person name="Smith A.M."/>
            <person name="Aeby G.S."/>
            <person name="Callahan S.M."/>
            <person name="Belcaid M."/>
        </authorList>
    </citation>
    <scope>NUCLEOTIDE SEQUENCE [LARGE SCALE GENOMIC DNA]</scope>
    <source>
        <strain evidence="11 12">OCN003</strain>
    </source>
</reference>
<feature type="domain" description="Helicase ATP-binding" evidence="8">
    <location>
        <begin position="32"/>
        <end position="205"/>
    </location>
</feature>
<dbReference type="PANTHER" id="PTHR47959:SF13">
    <property type="entry name" value="ATP-DEPENDENT RNA HELICASE RHLE"/>
    <property type="match status" value="1"/>
</dbReference>
<dbReference type="InterPro" id="IPR014014">
    <property type="entry name" value="RNA_helicase_DEAD_Q_motif"/>
</dbReference>
<dbReference type="InterPro" id="IPR014001">
    <property type="entry name" value="Helicase_ATP-bd"/>
</dbReference>
<dbReference type="GO" id="GO:0003724">
    <property type="term" value="F:RNA helicase activity"/>
    <property type="evidence" value="ECO:0007669"/>
    <property type="project" value="InterPro"/>
</dbReference>
<dbReference type="InterPro" id="IPR044742">
    <property type="entry name" value="DEAD/DEAH_RhlB"/>
</dbReference>
<dbReference type="GO" id="GO:0016787">
    <property type="term" value="F:hydrolase activity"/>
    <property type="evidence" value="ECO:0007669"/>
    <property type="project" value="UniProtKB-KW"/>
</dbReference>
<dbReference type="InterPro" id="IPR050079">
    <property type="entry name" value="DEAD_box_RNA_helicase"/>
</dbReference>
<keyword evidence="4 7" id="KW-0067">ATP-binding</keyword>
<evidence type="ECO:0000256" key="2">
    <source>
        <dbReference type="ARBA" id="ARBA00022801"/>
    </source>
</evidence>
<evidence type="ECO:0000256" key="3">
    <source>
        <dbReference type="ARBA" id="ARBA00022806"/>
    </source>
</evidence>
<protein>
    <submittedName>
        <fullName evidence="11">RNA helicase</fullName>
    </submittedName>
</protein>
<dbReference type="GO" id="GO:0005829">
    <property type="term" value="C:cytosol"/>
    <property type="evidence" value="ECO:0007669"/>
    <property type="project" value="TreeGrafter"/>
</dbReference>
<dbReference type="STRING" id="1348114.OM33_18850"/>
<keyword evidence="1 7" id="KW-0547">Nucleotide-binding</keyword>
<gene>
    <name evidence="11" type="ORF">OM33_18850</name>
</gene>
<dbReference type="SMART" id="SM00487">
    <property type="entry name" value="DEXDc"/>
    <property type="match status" value="1"/>
</dbReference>
<evidence type="ECO:0000313" key="11">
    <source>
        <dbReference type="EMBL" id="AIY67128.1"/>
    </source>
</evidence>
<dbReference type="AlphaFoldDB" id="A0A0A7EKT4"/>
<keyword evidence="3 7" id="KW-0347">Helicase</keyword>
<dbReference type="SMART" id="SM00490">
    <property type="entry name" value="HELICc"/>
    <property type="match status" value="1"/>
</dbReference>
<evidence type="ECO:0000256" key="6">
    <source>
        <dbReference type="PROSITE-ProRule" id="PRU00552"/>
    </source>
</evidence>
<name>A0A0A7EKT4_9GAMM</name>
<keyword evidence="2 7" id="KW-0378">Hydrolase</keyword>
<dbReference type="Pfam" id="PF00270">
    <property type="entry name" value="DEAD"/>
    <property type="match status" value="1"/>
</dbReference>
<evidence type="ECO:0000259" key="10">
    <source>
        <dbReference type="PROSITE" id="PS51195"/>
    </source>
</evidence>
<dbReference type="Gene3D" id="3.40.50.300">
    <property type="entry name" value="P-loop containing nucleotide triphosphate hydrolases"/>
    <property type="match status" value="2"/>
</dbReference>
<dbReference type="EMBL" id="CP009889">
    <property type="protein sequence ID" value="AIY67128.1"/>
    <property type="molecule type" value="Genomic_DNA"/>
</dbReference>
<dbReference type="HOGENOM" id="CLU_003041_28_3_6"/>
<dbReference type="CDD" id="cd00268">
    <property type="entry name" value="DEADc"/>
    <property type="match status" value="1"/>
</dbReference>
<evidence type="ECO:0000259" key="8">
    <source>
        <dbReference type="PROSITE" id="PS51192"/>
    </source>
</evidence>
<evidence type="ECO:0000256" key="5">
    <source>
        <dbReference type="ARBA" id="ARBA00038437"/>
    </source>
</evidence>
<feature type="domain" description="DEAD-box RNA helicase Q" evidence="10">
    <location>
        <begin position="1"/>
        <end position="29"/>
    </location>
</feature>
<dbReference type="PROSITE" id="PS51192">
    <property type="entry name" value="HELICASE_ATP_BIND_1"/>
    <property type="match status" value="1"/>
</dbReference>
<dbReference type="eggNOG" id="COG0513">
    <property type="taxonomic scope" value="Bacteria"/>
</dbReference>
<feature type="domain" description="Helicase C-terminal" evidence="9">
    <location>
        <begin position="232"/>
        <end position="376"/>
    </location>
</feature>
<evidence type="ECO:0000256" key="7">
    <source>
        <dbReference type="RuleBase" id="RU000492"/>
    </source>
</evidence>
<dbReference type="KEGG" id="pseo:OM33_18850"/>